<dbReference type="Proteomes" id="UP000229976">
    <property type="component" value="Unassembled WGS sequence"/>
</dbReference>
<proteinExistence type="predicted"/>
<reference evidence="2 3" key="1">
    <citation type="submission" date="2017-09" db="EMBL/GenBank/DDBJ databases">
        <title>Depth-based differentiation of microbial function through sediment-hosted aquifers and enrichment of novel symbionts in the deep terrestrial subsurface.</title>
        <authorList>
            <person name="Probst A.J."/>
            <person name="Ladd B."/>
            <person name="Jarett J.K."/>
            <person name="Geller-Mcgrath D.E."/>
            <person name="Sieber C.M."/>
            <person name="Emerson J.B."/>
            <person name="Anantharaman K."/>
            <person name="Thomas B.C."/>
            <person name="Malmstrom R."/>
            <person name="Stieglmeier M."/>
            <person name="Klingl A."/>
            <person name="Woyke T."/>
            <person name="Ryan C.M."/>
            <person name="Banfield J.F."/>
        </authorList>
    </citation>
    <scope>NUCLEOTIDE SEQUENCE [LARGE SCALE GENOMIC DNA]</scope>
    <source>
        <strain evidence="2">CG23_combo_of_CG06-09_8_20_14_all_39_17</strain>
    </source>
</reference>
<evidence type="ECO:0000313" key="3">
    <source>
        <dbReference type="Proteomes" id="UP000229976"/>
    </source>
</evidence>
<organism evidence="2 3">
    <name type="scientific">Candidatus Nealsonbacteria bacterium CG23_combo_of_CG06-09_8_20_14_all_39_17</name>
    <dbReference type="NCBI Taxonomy" id="1974722"/>
    <lineage>
        <taxon>Bacteria</taxon>
        <taxon>Candidatus Nealsoniibacteriota</taxon>
    </lineage>
</organism>
<dbReference type="AlphaFoldDB" id="A0A2G9YTP9"/>
<sequence>MRFTVPQFIEYESKIVGPLTFKQSLFVGSAFVICFIVKFAFPTISFLNFILICLVVGGLGVALAFLKINGKSLPAILVDFLNFNISTKKYLWQKKDTPIIMVKETRPGKKETADEPLLRIVKKSRIKNLYNRLETSGQEQQKNG</sequence>
<feature type="transmembrane region" description="Helical" evidence="1">
    <location>
        <begin position="21"/>
        <end position="41"/>
    </location>
</feature>
<comment type="caution">
    <text evidence="2">The sequence shown here is derived from an EMBL/GenBank/DDBJ whole genome shotgun (WGS) entry which is preliminary data.</text>
</comment>
<evidence type="ECO:0000256" key="1">
    <source>
        <dbReference type="SAM" id="Phobius"/>
    </source>
</evidence>
<protein>
    <recommendedName>
        <fullName evidence="4">PrgI family protein</fullName>
    </recommendedName>
</protein>
<keyword evidence="1" id="KW-0472">Membrane</keyword>
<gene>
    <name evidence="2" type="ORF">COX37_03090</name>
</gene>
<keyword evidence="1" id="KW-1133">Transmembrane helix</keyword>
<evidence type="ECO:0008006" key="4">
    <source>
        <dbReference type="Google" id="ProtNLM"/>
    </source>
</evidence>
<keyword evidence="1" id="KW-0812">Transmembrane</keyword>
<evidence type="ECO:0000313" key="2">
    <source>
        <dbReference type="EMBL" id="PIP22600.1"/>
    </source>
</evidence>
<feature type="transmembrane region" description="Helical" evidence="1">
    <location>
        <begin position="47"/>
        <end position="66"/>
    </location>
</feature>
<dbReference type="EMBL" id="PCRO01000037">
    <property type="protein sequence ID" value="PIP22600.1"/>
    <property type="molecule type" value="Genomic_DNA"/>
</dbReference>
<accession>A0A2G9YTP9</accession>
<name>A0A2G9YTP9_9BACT</name>